<dbReference type="GO" id="GO:0009002">
    <property type="term" value="F:serine-type D-Ala-D-Ala carboxypeptidase activity"/>
    <property type="evidence" value="ECO:0007669"/>
    <property type="project" value="UniProtKB-EC"/>
</dbReference>
<evidence type="ECO:0000256" key="19">
    <source>
        <dbReference type="ARBA" id="ARBA00032454"/>
    </source>
</evidence>
<dbReference type="HOGENOM" id="CLU_006354_2_7_6"/>
<keyword evidence="25" id="KW-1133">Transmembrane helix</keyword>
<dbReference type="InterPro" id="IPR028166">
    <property type="entry name" value="UB2H"/>
</dbReference>
<dbReference type="InterPro" id="IPR050396">
    <property type="entry name" value="Glycosyltr_51/Transpeptidase"/>
</dbReference>
<evidence type="ECO:0000259" key="26">
    <source>
        <dbReference type="Pfam" id="PF00905"/>
    </source>
</evidence>
<dbReference type="GO" id="GO:0008955">
    <property type="term" value="F:peptidoglycan glycosyltransferase activity"/>
    <property type="evidence" value="ECO:0007669"/>
    <property type="project" value="UniProtKB-UniRule"/>
</dbReference>
<evidence type="ECO:0000256" key="5">
    <source>
        <dbReference type="ARBA" id="ARBA00007739"/>
    </source>
</evidence>
<dbReference type="Pfam" id="PF14814">
    <property type="entry name" value="UB2H"/>
    <property type="match status" value="1"/>
</dbReference>
<evidence type="ECO:0000256" key="16">
    <source>
        <dbReference type="ARBA" id="ARBA00023251"/>
    </source>
</evidence>
<keyword evidence="11 23" id="KW-0808">Transferase</keyword>
<dbReference type="Pfam" id="PF00905">
    <property type="entry name" value="Transpeptidase"/>
    <property type="match status" value="1"/>
</dbReference>
<keyword evidence="30" id="KW-1185">Reference proteome</keyword>
<comment type="similarity">
    <text evidence="5 23">In the N-terminal section; belongs to the glycosyltransferase 51 family.</text>
</comment>
<comment type="similarity">
    <text evidence="4 23">In the C-terminal section; belongs to the transpeptidase family.</text>
</comment>
<feature type="domain" description="Glycosyl transferase family 51" evidence="27">
    <location>
        <begin position="193"/>
        <end position="364"/>
    </location>
</feature>
<evidence type="ECO:0000256" key="13">
    <source>
        <dbReference type="ARBA" id="ARBA00022960"/>
    </source>
</evidence>
<dbReference type="SUPFAM" id="SSF53955">
    <property type="entry name" value="Lysozyme-like"/>
    <property type="match status" value="1"/>
</dbReference>
<keyword evidence="16" id="KW-0046">Antibiotic resistance</keyword>
<reference evidence="29 30" key="1">
    <citation type="journal article" date="2011" name="J. Bacteriol.">
        <title>Complete genome sequence of the polycyclic aromatic hydrocarbon-degrading bacterium Alteromonas sp. strain SN2.</title>
        <authorList>
            <person name="Jin H.M."/>
            <person name="Jeong H."/>
            <person name="Moon E.J."/>
            <person name="Math R.K."/>
            <person name="Lee K."/>
            <person name="Kim H.J."/>
            <person name="Jeon C.O."/>
            <person name="Oh T.K."/>
            <person name="Kim J.F."/>
        </authorList>
    </citation>
    <scope>NUCLEOTIDE SEQUENCE [LARGE SCALE GENOMIC DNA]</scope>
    <source>
        <strain evidence="30">JCM 17741 / KACC 18427 / KCTC 11700BP / SN2</strain>
    </source>
</reference>
<evidence type="ECO:0000256" key="11">
    <source>
        <dbReference type="ARBA" id="ARBA00022679"/>
    </source>
</evidence>
<evidence type="ECO:0000256" key="25">
    <source>
        <dbReference type="SAM" id="Phobius"/>
    </source>
</evidence>
<evidence type="ECO:0000313" key="29">
    <source>
        <dbReference type="EMBL" id="AEF04780.1"/>
    </source>
</evidence>
<evidence type="ECO:0000256" key="15">
    <source>
        <dbReference type="ARBA" id="ARBA00023136"/>
    </source>
</evidence>
<dbReference type="InterPro" id="IPR036950">
    <property type="entry name" value="PBP_transglycosylase"/>
</dbReference>
<dbReference type="InterPro" id="IPR001264">
    <property type="entry name" value="Glyco_trans_51"/>
</dbReference>
<dbReference type="GO" id="GO:0008658">
    <property type="term" value="F:penicillin binding"/>
    <property type="evidence" value="ECO:0007669"/>
    <property type="project" value="UniProtKB-UniRule"/>
</dbReference>
<dbReference type="Gene3D" id="1.20.5.100">
    <property type="entry name" value="Cytochrome c1, transmembrane anchor, C-terminal"/>
    <property type="match status" value="1"/>
</dbReference>
<dbReference type="eggNOG" id="COG0744">
    <property type="taxonomic scope" value="Bacteria"/>
</dbReference>
<evidence type="ECO:0000256" key="2">
    <source>
        <dbReference type="ARBA" id="ARBA00004236"/>
    </source>
</evidence>
<proteinExistence type="inferred from homology"/>
<keyword evidence="13 23" id="KW-0133">Cell shape</keyword>
<evidence type="ECO:0000256" key="9">
    <source>
        <dbReference type="ARBA" id="ARBA00022670"/>
    </source>
</evidence>
<name>F5ZF03_ALTNA</name>
<dbReference type="UniPathway" id="UPA00219"/>
<dbReference type="GO" id="GO:0046677">
    <property type="term" value="P:response to antibiotic"/>
    <property type="evidence" value="ECO:0007669"/>
    <property type="project" value="UniProtKB-UniRule"/>
</dbReference>
<keyword evidence="17" id="KW-0511">Multifunctional enzyme</keyword>
<accession>F5ZF03</accession>
<dbReference type="Gene3D" id="3.40.710.10">
    <property type="entry name" value="DD-peptidase/beta-lactamase superfamily"/>
    <property type="match status" value="1"/>
</dbReference>
<evidence type="ECO:0000256" key="8">
    <source>
        <dbReference type="ARBA" id="ARBA00022645"/>
    </source>
</evidence>
<dbReference type="Gene3D" id="3.30.2060.10">
    <property type="entry name" value="Penicillin-binding protein 1b domain"/>
    <property type="match status" value="1"/>
</dbReference>
<feature type="active site" description="Acyl-ester intermediate; for transpeptidase activity" evidence="24">
    <location>
        <position position="495"/>
    </location>
</feature>
<feature type="active site" description="Proton donor; for transglycosylase activity" evidence="24">
    <location>
        <position position="218"/>
    </location>
</feature>
<dbReference type="NCBIfam" id="TIGR02071">
    <property type="entry name" value="PBP_1b"/>
    <property type="match status" value="1"/>
</dbReference>
<dbReference type="GO" id="GO:0005886">
    <property type="term" value="C:plasma membrane"/>
    <property type="evidence" value="ECO:0007669"/>
    <property type="project" value="UniProtKB-SubCell"/>
</dbReference>
<dbReference type="PANTHER" id="PTHR32282:SF11">
    <property type="entry name" value="PENICILLIN-BINDING PROTEIN 1B"/>
    <property type="match status" value="1"/>
</dbReference>
<dbReference type="PIRSF" id="PIRSF002799">
    <property type="entry name" value="PBP_1b"/>
    <property type="match status" value="1"/>
</dbReference>
<evidence type="ECO:0000256" key="12">
    <source>
        <dbReference type="ARBA" id="ARBA00022801"/>
    </source>
</evidence>
<comment type="subcellular location">
    <subcellularLocation>
        <location evidence="2">Cell membrane</location>
    </subcellularLocation>
</comment>
<keyword evidence="10 23" id="KW-0328">Glycosyltransferase</keyword>
<dbReference type="InterPro" id="IPR011813">
    <property type="entry name" value="PBP_1b"/>
</dbReference>
<keyword evidence="12" id="KW-0378">Hydrolase</keyword>
<evidence type="ECO:0000256" key="24">
    <source>
        <dbReference type="PIRSR" id="PIRSR002799-1"/>
    </source>
</evidence>
<keyword evidence="14 23" id="KW-0573">Peptidoglycan synthesis</keyword>
<dbReference type="EMBL" id="CP002339">
    <property type="protein sequence ID" value="AEF04780.1"/>
    <property type="molecule type" value="Genomic_DNA"/>
</dbReference>
<dbReference type="PANTHER" id="PTHR32282">
    <property type="entry name" value="BINDING PROTEIN TRANSPEPTIDASE, PUTATIVE-RELATED"/>
    <property type="match status" value="1"/>
</dbReference>
<comment type="function">
    <text evidence="1 23">Cell wall formation. Synthesis of cross-linked peptidoglycan from the lipid intermediates. The enzyme has a penicillin-insensitive transglycosylase N-terminal domain (formation of linear glycan strands) and a penicillin-sensitive transpeptidase C-terminal domain (cross-linking of the peptide subunits).</text>
</comment>
<dbReference type="GO" id="GO:0009252">
    <property type="term" value="P:peptidoglycan biosynthetic process"/>
    <property type="evidence" value="ECO:0007669"/>
    <property type="project" value="UniProtKB-UniRule"/>
</dbReference>
<dbReference type="GO" id="GO:0008360">
    <property type="term" value="P:regulation of cell shape"/>
    <property type="evidence" value="ECO:0007669"/>
    <property type="project" value="UniProtKB-UniRule"/>
</dbReference>
<dbReference type="InterPro" id="IPR012338">
    <property type="entry name" value="Beta-lactam/transpept-like"/>
</dbReference>
<evidence type="ECO:0000259" key="28">
    <source>
        <dbReference type="Pfam" id="PF14814"/>
    </source>
</evidence>
<evidence type="ECO:0000259" key="27">
    <source>
        <dbReference type="Pfam" id="PF00912"/>
    </source>
</evidence>
<evidence type="ECO:0000256" key="4">
    <source>
        <dbReference type="ARBA" id="ARBA00007090"/>
    </source>
</evidence>
<feature type="domain" description="Penicillin-binding protein transpeptidase" evidence="26">
    <location>
        <begin position="457"/>
        <end position="714"/>
    </location>
</feature>
<organism evidence="29 30">
    <name type="scientific">Alteromonas naphthalenivorans</name>
    <dbReference type="NCBI Taxonomy" id="715451"/>
    <lineage>
        <taxon>Bacteria</taxon>
        <taxon>Pseudomonadati</taxon>
        <taxon>Pseudomonadota</taxon>
        <taxon>Gammaproteobacteria</taxon>
        <taxon>Alteromonadales</taxon>
        <taxon>Alteromonadaceae</taxon>
        <taxon>Alteromonas/Salinimonas group</taxon>
        <taxon>Alteromonas</taxon>
    </lineage>
</organism>
<dbReference type="InterPro" id="IPR023346">
    <property type="entry name" value="Lysozyme-like_dom_sf"/>
</dbReference>
<dbReference type="Pfam" id="PF00912">
    <property type="entry name" value="Transgly"/>
    <property type="match status" value="1"/>
</dbReference>
<dbReference type="SUPFAM" id="SSF56601">
    <property type="entry name" value="beta-lactamase/transpeptidase-like"/>
    <property type="match status" value="1"/>
</dbReference>
<evidence type="ECO:0000256" key="23">
    <source>
        <dbReference type="PIRNR" id="PIRNR002799"/>
    </source>
</evidence>
<dbReference type="AlphaFoldDB" id="F5ZF03"/>
<feature type="transmembrane region" description="Helical" evidence="25">
    <location>
        <begin position="53"/>
        <end position="71"/>
    </location>
</feature>
<evidence type="ECO:0000256" key="22">
    <source>
        <dbReference type="NCBIfam" id="TIGR02071"/>
    </source>
</evidence>
<evidence type="ECO:0000256" key="10">
    <source>
        <dbReference type="ARBA" id="ARBA00022676"/>
    </source>
</evidence>
<comment type="pathway">
    <text evidence="3 23">Cell wall biogenesis; peptidoglycan biosynthesis.</text>
</comment>
<dbReference type="eggNOG" id="COG1197">
    <property type="taxonomic scope" value="Bacteria"/>
</dbReference>
<keyword evidence="8" id="KW-0121">Carboxypeptidase</keyword>
<evidence type="ECO:0000256" key="3">
    <source>
        <dbReference type="ARBA" id="ARBA00004752"/>
    </source>
</evidence>
<evidence type="ECO:0000256" key="18">
    <source>
        <dbReference type="ARBA" id="ARBA00023316"/>
    </source>
</evidence>
<keyword evidence="7" id="KW-1003">Cell membrane</keyword>
<dbReference type="GO" id="GO:0006508">
    <property type="term" value="P:proteolysis"/>
    <property type="evidence" value="ECO:0007669"/>
    <property type="project" value="UniProtKB-KW"/>
</dbReference>
<dbReference type="InterPro" id="IPR001460">
    <property type="entry name" value="PCN-bd_Tpept"/>
</dbReference>
<evidence type="ECO:0000256" key="7">
    <source>
        <dbReference type="ARBA" id="ARBA00022475"/>
    </source>
</evidence>
<evidence type="ECO:0000256" key="21">
    <source>
        <dbReference type="ARBA" id="ARBA00049902"/>
    </source>
</evidence>
<evidence type="ECO:0000256" key="14">
    <source>
        <dbReference type="ARBA" id="ARBA00022984"/>
    </source>
</evidence>
<evidence type="ECO:0000313" key="30">
    <source>
        <dbReference type="Proteomes" id="UP000000683"/>
    </source>
</evidence>
<protein>
    <recommendedName>
        <fullName evidence="6 22">Penicillin-binding protein 1B</fullName>
        <shortName evidence="23">PBP-1b</shortName>
        <shortName evidence="23">PBP1b</shortName>
    </recommendedName>
    <alternativeName>
        <fullName evidence="19 23">Murein polymerase</fullName>
    </alternativeName>
</protein>
<evidence type="ECO:0000256" key="6">
    <source>
        <dbReference type="ARBA" id="ARBA00018637"/>
    </source>
</evidence>
<sequence length="806" mass="88777">MLLQNSSAFAGNCVQKAAQFFQLHIMAFSVAKKVAKKQSKAASKPKSFSIMKLFLRLFLIGVVVLGAYAFYLDAQIKHEFSGNKWEVPAQIFARPLELSKGQEITPTEVIDELTLLGYRKVNEADGSGEYSYRNGILNIQRRAFHFPEGAEGLRHLEITWQGSRISLIQDRTQTRPFGTVKLEPWLVTRMVSGSQEDRMLVTLDTIPDMLPKALTLVEDRNFYNHHGVAPLSILRALLANIAAGRTVQGGSTLTQQLVKNMFLTRERSIVRKAKEAIMAVIIDARYSKSEIIQAYLNEVFLGQNGDMAVHGFGLASYFYFDRPANELSTTEIATLVAIIKGPSYYNPRKHPERVKERRDLVLRMLFDENEIDRSQYERAINMPLGLASGASLASGKHPAFMEQVRRELADILADSSLRDSGVKVFTTLDIVAQRRAEKALSGTIASLQTNRKNPLQGAMVVTDSAKGEVRAIVGGKDYSFKGFNRALGAKRPIGSLIKPAVYLSALEDPTQFNLATPLEDEPITLESRNGQQWSPLNYDKEFRGQVPLIQGLVESLNVPTVNLGMQVGLDVIADTIARLGVTSQVNLVPSLTLGAVELTPFVTNQMYQTLSNGGRYVPLHTVSSVVTADNALLWKKAEFYAQRTDEAATYLLNYALYKVTIDGTAKQIGANFGNVNMAGKTGTTDDYRDSWFSGFDRNNVVTVWVGNDDNLPVNLTGASGALPVFINYMKSQSPKSLSRRFPDGLGIAHFDAKTGAVVIAGCAGSMSVPAILDVLPPAQQDCSGKAVKPDGEKEGEKKSWWERIFG</sequence>
<gene>
    <name evidence="29" type="ordered locus">ambt_16365</name>
</gene>
<dbReference type="GO" id="GO:0071555">
    <property type="term" value="P:cell wall organization"/>
    <property type="evidence" value="ECO:0007669"/>
    <property type="project" value="UniProtKB-UniRule"/>
</dbReference>
<comment type="catalytic activity">
    <reaction evidence="21">
        <text>[GlcNAc-(1-&gt;4)-Mur2Ac(oyl-L-Ala-gamma-D-Glu-L-Lys-D-Ala-D-Ala)](n)-di-trans,octa-cis-undecaprenyl diphosphate + beta-D-GlcNAc-(1-&gt;4)-Mur2Ac(oyl-L-Ala-gamma-D-Glu-L-Lys-D-Ala-D-Ala)-di-trans,octa-cis-undecaprenyl diphosphate = [GlcNAc-(1-&gt;4)-Mur2Ac(oyl-L-Ala-gamma-D-Glu-L-Lys-D-Ala-D-Ala)](n+1)-di-trans,octa-cis-undecaprenyl diphosphate + di-trans,octa-cis-undecaprenyl diphosphate + H(+)</text>
        <dbReference type="Rhea" id="RHEA:23708"/>
        <dbReference type="Rhea" id="RHEA-COMP:9602"/>
        <dbReference type="Rhea" id="RHEA-COMP:9603"/>
        <dbReference type="ChEBI" id="CHEBI:15378"/>
        <dbReference type="ChEBI" id="CHEBI:58405"/>
        <dbReference type="ChEBI" id="CHEBI:60033"/>
        <dbReference type="ChEBI" id="CHEBI:78435"/>
        <dbReference type="EC" id="2.4.99.28"/>
    </reaction>
</comment>
<dbReference type="Proteomes" id="UP000000683">
    <property type="component" value="Chromosome"/>
</dbReference>
<keyword evidence="15 25" id="KW-0472">Membrane</keyword>
<dbReference type="KEGG" id="alt:ambt_16365"/>
<evidence type="ECO:0000256" key="20">
    <source>
        <dbReference type="ARBA" id="ARBA00034000"/>
    </source>
</evidence>
<keyword evidence="25" id="KW-0812">Transmembrane</keyword>
<dbReference type="Gene3D" id="1.10.3810.10">
    <property type="entry name" value="Biosynthetic peptidoglycan transglycosylase-like"/>
    <property type="match status" value="1"/>
</dbReference>
<dbReference type="GO" id="GO:0009274">
    <property type="term" value="C:peptidoglycan-based cell wall"/>
    <property type="evidence" value="ECO:0007669"/>
    <property type="project" value="UniProtKB-UniRule"/>
</dbReference>
<comment type="catalytic activity">
    <reaction evidence="20">
        <text>Preferential cleavage: (Ac)2-L-Lys-D-Ala-|-D-Ala. Also transpeptidation of peptidyl-alanyl moieties that are N-acyl substituents of D-alanine.</text>
        <dbReference type="EC" id="3.4.16.4"/>
    </reaction>
</comment>
<evidence type="ECO:0000256" key="1">
    <source>
        <dbReference type="ARBA" id="ARBA00002624"/>
    </source>
</evidence>
<keyword evidence="18 23" id="KW-0961">Cell wall biogenesis/degradation</keyword>
<feature type="domain" description="Bifunctional transglycosylase second" evidence="28">
    <location>
        <begin position="98"/>
        <end position="182"/>
    </location>
</feature>
<dbReference type="GO" id="GO:0030288">
    <property type="term" value="C:outer membrane-bounded periplasmic space"/>
    <property type="evidence" value="ECO:0007669"/>
    <property type="project" value="TreeGrafter"/>
</dbReference>
<evidence type="ECO:0000256" key="17">
    <source>
        <dbReference type="ARBA" id="ARBA00023268"/>
    </source>
</evidence>
<keyword evidence="9" id="KW-0645">Protease</keyword>